<proteinExistence type="predicted"/>
<evidence type="ECO:0000256" key="1">
    <source>
        <dbReference type="SAM" id="MobiDB-lite"/>
    </source>
</evidence>
<dbReference type="Proteomes" id="UP000092716">
    <property type="component" value="Chromosome 8"/>
</dbReference>
<dbReference type="RefSeq" id="XP_019914409.1">
    <property type="nucleotide sequence ID" value="XM_020058800.1"/>
</dbReference>
<sequence length="627" mass="70758">MNFLKIFQSEKKSNNESENPPDGESQKQNETSSPPVTNDVGLNYSQGVNTQEGGTNISPPFENGEEVNVGSHVDGSIRQENFENGANNLMTQPPPQFGGPSMYQQKENYDYPNGNPGIGMPYTHMNKITSDASYPCSTYDMSVSDPYGGGTHGRMTQDNSNANSRGGHSSQYVTNHGVVHNVDYHHASGKNITNIANQKYRINSTDGGETFHSPTDLHVNNPKVNISSFESKTGGTFIDVKSNYVEQISRNDPYNNRHIVADPYTGGNVSVQHLPYQYDQRVNNNNAANGTMSTPGGVNRNVNYAFPSGGFPPGQVTEHNLPNNLMHSFQHQLNDIAFTQNGHVAGGKKGEFPPNQSYMNMYSSVADASKMDALPNGAEYYGKGFPPNGQLRMGKADQKRKQQVGDPRRHVGGEGHNNKSFDTVGKMVRWKEDEEETQLKGKKVDDTVGEEDDKGNEYYYEKTMDFLKKEFSVHHSGKINNCLNDRDMLEKTAFSKLVNFEKKLATERKRVLNYYHEDRKQIYSSTINKDKQFSHIFFNNEKYYDAKEILAYLLPYHTFYLDDICIDSSDDDEKFCENLQNDVREIDEGISQVKDSFRAYTNPSMLWSFNKIMDRTDDQHKRKKVTD</sequence>
<feature type="region of interest" description="Disordered" evidence="1">
    <location>
        <begin position="382"/>
        <end position="421"/>
    </location>
</feature>
<gene>
    <name evidence="2" type="ORF">PCOAH_00019910</name>
</gene>
<protein>
    <submittedName>
        <fullName evidence="2">Uncharacterized protein</fullName>
    </submittedName>
</protein>
<feature type="compositionally biased region" description="Polar residues" evidence="1">
    <location>
        <begin position="154"/>
        <end position="169"/>
    </location>
</feature>
<organism evidence="2 3">
    <name type="scientific">Plasmodium coatneyi</name>
    <dbReference type="NCBI Taxonomy" id="208452"/>
    <lineage>
        <taxon>Eukaryota</taxon>
        <taxon>Sar</taxon>
        <taxon>Alveolata</taxon>
        <taxon>Apicomplexa</taxon>
        <taxon>Aconoidasida</taxon>
        <taxon>Haemosporida</taxon>
        <taxon>Plasmodiidae</taxon>
        <taxon>Plasmodium</taxon>
    </lineage>
</organism>
<feature type="compositionally biased region" description="Basic and acidic residues" evidence="1">
    <location>
        <begin position="406"/>
        <end position="419"/>
    </location>
</feature>
<accession>A0A1B1DY74</accession>
<dbReference type="GeneID" id="30908717"/>
<dbReference type="EMBL" id="CP016246">
    <property type="protein sequence ID" value="ANQ07714.1"/>
    <property type="molecule type" value="Genomic_DNA"/>
</dbReference>
<name>A0A1B1DY74_9APIC</name>
<feature type="region of interest" description="Disordered" evidence="1">
    <location>
        <begin position="149"/>
        <end position="169"/>
    </location>
</feature>
<reference evidence="3" key="1">
    <citation type="submission" date="2016-06" db="EMBL/GenBank/DDBJ databases">
        <title>First high quality genome sequence of Plasmodium coatneyi using continuous long reads from single molecule, real-time sequencing.</title>
        <authorList>
            <person name="Chien J.-T."/>
            <person name="Pakala S.B."/>
            <person name="Geraldo J.A."/>
            <person name="Lapp S.A."/>
            <person name="Barnwell J.W."/>
            <person name="Kissinger J.C."/>
            <person name="Galinski M.R."/>
            <person name="Humphrey J.C."/>
        </authorList>
    </citation>
    <scope>NUCLEOTIDE SEQUENCE [LARGE SCALE GENOMIC DNA]</scope>
    <source>
        <strain evidence="3">Hackeri</strain>
    </source>
</reference>
<dbReference type="KEGG" id="pcot:PCOAH_00019910"/>
<feature type="region of interest" description="Disordered" evidence="1">
    <location>
        <begin position="1"/>
        <end position="63"/>
    </location>
</feature>
<evidence type="ECO:0000313" key="3">
    <source>
        <dbReference type="Proteomes" id="UP000092716"/>
    </source>
</evidence>
<feature type="compositionally biased region" description="Polar residues" evidence="1">
    <location>
        <begin position="26"/>
        <end position="36"/>
    </location>
</feature>
<feature type="compositionally biased region" description="Polar residues" evidence="1">
    <location>
        <begin position="43"/>
        <end position="58"/>
    </location>
</feature>
<evidence type="ECO:0000313" key="2">
    <source>
        <dbReference type="EMBL" id="ANQ07714.1"/>
    </source>
</evidence>
<dbReference type="AlphaFoldDB" id="A0A1B1DY74"/>
<dbReference type="OrthoDB" id="337525at2759"/>
<dbReference type="VEuPathDB" id="PlasmoDB:PCOAH_00019910"/>
<keyword evidence="3" id="KW-1185">Reference proteome</keyword>